<dbReference type="Pfam" id="PF05135">
    <property type="entry name" value="Phage_connect_1"/>
    <property type="match status" value="1"/>
</dbReference>
<organism evidence="1 2">
    <name type="scientific">Alteraurantiacibacter palmitatis</name>
    <dbReference type="NCBI Taxonomy" id="2054628"/>
    <lineage>
        <taxon>Bacteria</taxon>
        <taxon>Pseudomonadati</taxon>
        <taxon>Pseudomonadota</taxon>
        <taxon>Alphaproteobacteria</taxon>
        <taxon>Sphingomonadales</taxon>
        <taxon>Erythrobacteraceae</taxon>
        <taxon>Alteraurantiacibacter</taxon>
    </lineage>
</organism>
<dbReference type="EMBL" id="JBHRST010000006">
    <property type="protein sequence ID" value="MFC3097078.1"/>
    <property type="molecule type" value="Genomic_DNA"/>
</dbReference>
<dbReference type="InterPro" id="IPR011738">
    <property type="entry name" value="Phage_CHP"/>
</dbReference>
<name>A0ABV7E5B4_9SPHN</name>
<evidence type="ECO:0000313" key="2">
    <source>
        <dbReference type="Proteomes" id="UP001595456"/>
    </source>
</evidence>
<dbReference type="Proteomes" id="UP001595456">
    <property type="component" value="Unassembled WGS sequence"/>
</dbReference>
<keyword evidence="2" id="KW-1185">Reference proteome</keyword>
<dbReference type="CDD" id="cd08054">
    <property type="entry name" value="gp6"/>
    <property type="match status" value="1"/>
</dbReference>
<dbReference type="RefSeq" id="WP_336927522.1">
    <property type="nucleotide sequence ID" value="NZ_JBANRO010000015.1"/>
</dbReference>
<protein>
    <submittedName>
        <fullName evidence="1">Phage head-tail connector protein</fullName>
    </submittedName>
</protein>
<comment type="caution">
    <text evidence="1">The sequence shown here is derived from an EMBL/GenBank/DDBJ whole genome shotgun (WGS) entry which is preliminary data.</text>
</comment>
<proteinExistence type="predicted"/>
<dbReference type="InterPro" id="IPR021146">
    <property type="entry name" value="Phage_gp6-like_head-tail"/>
</dbReference>
<accession>A0ABV7E5B4</accession>
<evidence type="ECO:0000313" key="1">
    <source>
        <dbReference type="EMBL" id="MFC3097078.1"/>
    </source>
</evidence>
<reference evidence="2" key="1">
    <citation type="journal article" date="2019" name="Int. J. Syst. Evol. Microbiol.">
        <title>The Global Catalogue of Microorganisms (GCM) 10K type strain sequencing project: providing services to taxonomists for standard genome sequencing and annotation.</title>
        <authorList>
            <consortium name="The Broad Institute Genomics Platform"/>
            <consortium name="The Broad Institute Genome Sequencing Center for Infectious Disease"/>
            <person name="Wu L."/>
            <person name="Ma J."/>
        </authorList>
    </citation>
    <scope>NUCLEOTIDE SEQUENCE [LARGE SCALE GENOMIC DNA]</scope>
    <source>
        <strain evidence="2">KCTC 52607</strain>
    </source>
</reference>
<sequence length="178" mass="19398">MITIVTAPTIRAVTLEEARQQLRLDTHDEDMLLAIHLDAAQAELEWLADLRVCPQTLAMVLDAWPDEITVPVRPVTIAAITYTATSGATVSLPEADYVARTRHGFMRIRPAAGKSWPKLAPDGQITITLSAGFAEDHPNLAISRAAILVKTASLFENREGASCLAFDTLVNQLAARWV</sequence>
<dbReference type="NCBIfam" id="TIGR02215">
    <property type="entry name" value="phage_chp_gp8"/>
    <property type="match status" value="1"/>
</dbReference>
<dbReference type="Gene3D" id="1.10.3230.30">
    <property type="entry name" value="Phage gp6-like head-tail connector protein"/>
    <property type="match status" value="1"/>
</dbReference>
<gene>
    <name evidence="1" type="ORF">ACFODU_04615</name>
</gene>